<dbReference type="Pfam" id="PF01725">
    <property type="entry name" value="Ham1p_like"/>
    <property type="match status" value="1"/>
</dbReference>
<keyword evidence="7 10" id="KW-0546">Nucleotide metabolism</keyword>
<evidence type="ECO:0000256" key="9">
    <source>
        <dbReference type="ARBA" id="ARBA00052017"/>
    </source>
</evidence>
<evidence type="ECO:0000313" key="12">
    <source>
        <dbReference type="EMBL" id="TBW22081.1"/>
    </source>
</evidence>
<keyword evidence="5 10" id="KW-0378">Hydrolase</keyword>
<name>A0A4Q9V1S9_9ACTO</name>
<dbReference type="GO" id="GO:0000166">
    <property type="term" value="F:nucleotide binding"/>
    <property type="evidence" value="ECO:0007669"/>
    <property type="project" value="UniProtKB-KW"/>
</dbReference>
<dbReference type="SUPFAM" id="SSF52972">
    <property type="entry name" value="ITPase-like"/>
    <property type="match status" value="1"/>
</dbReference>
<feature type="binding site" evidence="10">
    <location>
        <position position="76"/>
    </location>
    <ligand>
        <name>substrate</name>
    </ligand>
</feature>
<dbReference type="GO" id="GO:0046872">
    <property type="term" value="F:metal ion binding"/>
    <property type="evidence" value="ECO:0007669"/>
    <property type="project" value="UniProtKB-KW"/>
</dbReference>
<evidence type="ECO:0000256" key="6">
    <source>
        <dbReference type="ARBA" id="ARBA00022842"/>
    </source>
</evidence>
<dbReference type="OrthoDB" id="9807456at2"/>
<dbReference type="RefSeq" id="WP_131280618.1">
    <property type="nucleotide sequence ID" value="NZ_JBHSLR010000009.1"/>
</dbReference>
<feature type="binding site" evidence="10">
    <location>
        <begin position="186"/>
        <end position="187"/>
    </location>
    <ligand>
        <name>substrate</name>
    </ligand>
</feature>
<comment type="catalytic activity">
    <reaction evidence="10">
        <text>ITP + H2O = IMP + diphosphate + H(+)</text>
        <dbReference type="Rhea" id="RHEA:29399"/>
        <dbReference type="ChEBI" id="CHEBI:15377"/>
        <dbReference type="ChEBI" id="CHEBI:15378"/>
        <dbReference type="ChEBI" id="CHEBI:33019"/>
        <dbReference type="ChEBI" id="CHEBI:58053"/>
        <dbReference type="ChEBI" id="CHEBI:61402"/>
        <dbReference type="EC" id="3.6.1.66"/>
    </reaction>
</comment>
<dbReference type="GO" id="GO:0035870">
    <property type="term" value="F:dITP diphosphatase activity"/>
    <property type="evidence" value="ECO:0007669"/>
    <property type="project" value="UniProtKB-UniRule"/>
</dbReference>
<accession>A0A4Q9V1S9</accession>
<comment type="subunit">
    <text evidence="2 10">Homodimer.</text>
</comment>
<dbReference type="GO" id="GO:0036220">
    <property type="term" value="F:ITP diphosphatase activity"/>
    <property type="evidence" value="ECO:0007669"/>
    <property type="project" value="UniProtKB-UniRule"/>
</dbReference>
<evidence type="ECO:0000256" key="8">
    <source>
        <dbReference type="ARBA" id="ARBA00051875"/>
    </source>
</evidence>
<feature type="binding site" evidence="10">
    <location>
        <position position="75"/>
    </location>
    <ligand>
        <name>Mg(2+)</name>
        <dbReference type="ChEBI" id="CHEBI:18420"/>
    </ligand>
</feature>
<keyword evidence="3 10" id="KW-0479">Metal-binding</keyword>
<feature type="binding site" evidence="10">
    <location>
        <begin position="9"/>
        <end position="14"/>
    </location>
    <ligand>
        <name>substrate</name>
    </ligand>
</feature>
<evidence type="ECO:0000256" key="3">
    <source>
        <dbReference type="ARBA" id="ARBA00022723"/>
    </source>
</evidence>
<feature type="binding site" evidence="10">
    <location>
        <begin position="158"/>
        <end position="161"/>
    </location>
    <ligand>
        <name>substrate</name>
    </ligand>
</feature>
<dbReference type="InterPro" id="IPR002637">
    <property type="entry name" value="RdgB/HAM1"/>
</dbReference>
<comment type="cofactor">
    <cofactor evidence="10">
        <name>Mg(2+)</name>
        <dbReference type="ChEBI" id="CHEBI:18420"/>
    </cofactor>
    <text evidence="10">Binds 1 Mg(2+) ion per subunit.</text>
</comment>
<protein>
    <recommendedName>
        <fullName evidence="10">dITP/XTP pyrophosphatase</fullName>
        <ecNumber evidence="10">3.6.1.66</ecNumber>
    </recommendedName>
    <alternativeName>
        <fullName evidence="10">Non-canonical purine NTP pyrophosphatase</fullName>
    </alternativeName>
    <alternativeName>
        <fullName evidence="10">Non-standard purine NTP pyrophosphatase</fullName>
    </alternativeName>
    <alternativeName>
        <fullName evidence="10">Nucleoside-triphosphate diphosphatase</fullName>
    </alternativeName>
    <alternativeName>
        <fullName evidence="10">Nucleoside-triphosphate pyrophosphatase</fullName>
        <shortName evidence="10">NTPase</shortName>
    </alternativeName>
</protein>
<keyword evidence="13" id="KW-1185">Reference proteome</keyword>
<feature type="binding site" evidence="10">
    <location>
        <position position="181"/>
    </location>
    <ligand>
        <name>substrate</name>
    </ligand>
</feature>
<dbReference type="EMBL" id="SJDT01000003">
    <property type="protein sequence ID" value="TBW22081.1"/>
    <property type="molecule type" value="Genomic_DNA"/>
</dbReference>
<dbReference type="GO" id="GO:0017111">
    <property type="term" value="F:ribonucleoside triphosphate phosphatase activity"/>
    <property type="evidence" value="ECO:0007669"/>
    <property type="project" value="InterPro"/>
</dbReference>
<keyword evidence="4 10" id="KW-0547">Nucleotide-binding</keyword>
<evidence type="ECO:0000256" key="11">
    <source>
        <dbReference type="RuleBase" id="RU003781"/>
    </source>
</evidence>
<evidence type="ECO:0000256" key="7">
    <source>
        <dbReference type="ARBA" id="ARBA00023080"/>
    </source>
</evidence>
<dbReference type="FunFam" id="3.90.950.10:FF:000001">
    <property type="entry name" value="dITP/XTP pyrophosphatase"/>
    <property type="match status" value="1"/>
</dbReference>
<dbReference type="PANTHER" id="PTHR11067:SF9">
    <property type="entry name" value="INOSINE TRIPHOSPHATE PYROPHOSPHATASE"/>
    <property type="match status" value="1"/>
</dbReference>
<dbReference type="InterPro" id="IPR020922">
    <property type="entry name" value="dITP/XTP_pyrophosphatase"/>
</dbReference>
<dbReference type="EC" id="3.6.1.66" evidence="10"/>
<gene>
    <name evidence="12" type="primary">rdgB</name>
    <name evidence="12" type="ORF">EZJ44_04440</name>
</gene>
<feature type="active site" description="Proton acceptor" evidence="10">
    <location>
        <position position="75"/>
    </location>
</feature>
<organism evidence="12 13">
    <name type="scientific">Arcanobacterium bovis</name>
    <dbReference type="NCBI Taxonomy" id="2529275"/>
    <lineage>
        <taxon>Bacteria</taxon>
        <taxon>Bacillati</taxon>
        <taxon>Actinomycetota</taxon>
        <taxon>Actinomycetes</taxon>
        <taxon>Actinomycetales</taxon>
        <taxon>Actinomycetaceae</taxon>
        <taxon>Arcanobacterium</taxon>
    </lineage>
</organism>
<dbReference type="CDD" id="cd00515">
    <property type="entry name" value="HAM1"/>
    <property type="match status" value="1"/>
</dbReference>
<evidence type="ECO:0000313" key="13">
    <source>
        <dbReference type="Proteomes" id="UP000293036"/>
    </source>
</evidence>
<keyword evidence="6 10" id="KW-0460">Magnesium</keyword>
<comment type="caution">
    <text evidence="10">Lacks conserved residue(s) required for the propagation of feature annotation.</text>
</comment>
<dbReference type="GO" id="GO:0009146">
    <property type="term" value="P:purine nucleoside triphosphate catabolic process"/>
    <property type="evidence" value="ECO:0007669"/>
    <property type="project" value="UniProtKB-UniRule"/>
</dbReference>
<dbReference type="GO" id="GO:0005829">
    <property type="term" value="C:cytosol"/>
    <property type="evidence" value="ECO:0007669"/>
    <property type="project" value="TreeGrafter"/>
</dbReference>
<comment type="catalytic activity">
    <reaction evidence="8 10">
        <text>dITP + H2O = dIMP + diphosphate + H(+)</text>
        <dbReference type="Rhea" id="RHEA:28342"/>
        <dbReference type="ChEBI" id="CHEBI:15377"/>
        <dbReference type="ChEBI" id="CHEBI:15378"/>
        <dbReference type="ChEBI" id="CHEBI:33019"/>
        <dbReference type="ChEBI" id="CHEBI:61194"/>
        <dbReference type="ChEBI" id="CHEBI:61382"/>
        <dbReference type="EC" id="3.6.1.66"/>
    </reaction>
</comment>
<dbReference type="AlphaFoldDB" id="A0A4Q9V1S9"/>
<dbReference type="HAMAP" id="MF_01405">
    <property type="entry name" value="Non_canon_purine_NTPase"/>
    <property type="match status" value="1"/>
</dbReference>
<comment type="similarity">
    <text evidence="1 10 11">Belongs to the HAM1 NTPase family.</text>
</comment>
<dbReference type="Proteomes" id="UP000293036">
    <property type="component" value="Unassembled WGS sequence"/>
</dbReference>
<dbReference type="GO" id="GO:0009117">
    <property type="term" value="P:nucleotide metabolic process"/>
    <property type="evidence" value="ECO:0007669"/>
    <property type="project" value="UniProtKB-KW"/>
</dbReference>
<dbReference type="InterPro" id="IPR029001">
    <property type="entry name" value="ITPase-like_fam"/>
</dbReference>
<evidence type="ECO:0000256" key="10">
    <source>
        <dbReference type="HAMAP-Rule" id="MF_01405"/>
    </source>
</evidence>
<dbReference type="PANTHER" id="PTHR11067">
    <property type="entry name" value="INOSINE TRIPHOSPHATE PYROPHOSPHATASE/HAM1 PROTEIN"/>
    <property type="match status" value="1"/>
</dbReference>
<comment type="caution">
    <text evidence="12">The sequence shown here is derived from an EMBL/GenBank/DDBJ whole genome shotgun (WGS) entry which is preliminary data.</text>
</comment>
<sequence>MTTKLVLATRNEHKVEELRQILKAQIPSLDVAEIQSARSSDLPEPVEDAVTFAGNALIKARQIVAHTGIAAVADDSGICVDVLGGAPGIFSARWSGRHGDDTANLDLLLAQLADVPSEHRGANFTCAAALVLPDGREFVKIGQVFGALRFERAGCGGFGYDPIFQAEGMDVTLAELDAEQKNQISHRNNAFSQIAPLVAELIKD</sequence>
<evidence type="ECO:0000256" key="5">
    <source>
        <dbReference type="ARBA" id="ARBA00022801"/>
    </source>
</evidence>
<comment type="function">
    <text evidence="10">Pyrophosphatase that catalyzes the hydrolysis of nucleoside triphosphates to their monophosphate derivatives, with a high preference for the non-canonical purine nucleotides XTP (xanthosine triphosphate), dITP (deoxyinosine triphosphate) and ITP. Seems to function as a house-cleaning enzyme that removes non-canonical purine nucleotides from the nucleotide pool, thus preventing their incorporation into DNA/RNA and avoiding chromosomal lesions.</text>
</comment>
<dbReference type="NCBIfam" id="TIGR00042">
    <property type="entry name" value="RdgB/HAM1 family non-canonical purine NTP pyrophosphatase"/>
    <property type="match status" value="1"/>
</dbReference>
<evidence type="ECO:0000256" key="4">
    <source>
        <dbReference type="ARBA" id="ARBA00022741"/>
    </source>
</evidence>
<comment type="catalytic activity">
    <reaction evidence="9 10">
        <text>XTP + H2O = XMP + diphosphate + H(+)</text>
        <dbReference type="Rhea" id="RHEA:28610"/>
        <dbReference type="ChEBI" id="CHEBI:15377"/>
        <dbReference type="ChEBI" id="CHEBI:15378"/>
        <dbReference type="ChEBI" id="CHEBI:33019"/>
        <dbReference type="ChEBI" id="CHEBI:57464"/>
        <dbReference type="ChEBI" id="CHEBI:61314"/>
        <dbReference type="EC" id="3.6.1.66"/>
    </reaction>
</comment>
<dbReference type="Gene3D" id="3.90.950.10">
    <property type="match status" value="1"/>
</dbReference>
<dbReference type="GO" id="GO:0036222">
    <property type="term" value="F:XTP diphosphatase activity"/>
    <property type="evidence" value="ECO:0007669"/>
    <property type="project" value="UniProtKB-UniRule"/>
</dbReference>
<proteinExistence type="inferred from homology"/>
<reference evidence="12 13" key="1">
    <citation type="submission" date="2019-02" db="EMBL/GenBank/DDBJ databases">
        <title>Arcanobacterium bovis sp. nov., isolated from the milk of a cow with mastitis.</title>
        <authorList>
            <person name="Sammra O."/>
            <person name="Foster G."/>
            <person name="Hassan A."/>
            <person name="Alssahen M."/>
            <person name="Laemmler C."/>
            <person name="Borowiak M."/>
            <person name="Malorny B."/>
            <person name="Abdulmawjood A."/>
        </authorList>
    </citation>
    <scope>NUCLEOTIDE SEQUENCE [LARGE SCALE GENOMIC DNA]</scope>
    <source>
        <strain evidence="12 13">C605018/01/1</strain>
    </source>
</reference>
<evidence type="ECO:0000256" key="2">
    <source>
        <dbReference type="ARBA" id="ARBA00011738"/>
    </source>
</evidence>
<evidence type="ECO:0000256" key="1">
    <source>
        <dbReference type="ARBA" id="ARBA00008023"/>
    </source>
</evidence>